<evidence type="ECO:0000256" key="4">
    <source>
        <dbReference type="PIRSR" id="PIRSR620019-1"/>
    </source>
</evidence>
<feature type="domain" description="PglD N-terminal" evidence="6">
    <location>
        <begin position="12"/>
        <end position="84"/>
    </location>
</feature>
<dbReference type="CDD" id="cd03360">
    <property type="entry name" value="LbH_AT_putative"/>
    <property type="match status" value="1"/>
</dbReference>
<dbReference type="GO" id="GO:0016740">
    <property type="term" value="F:transferase activity"/>
    <property type="evidence" value="ECO:0007669"/>
    <property type="project" value="UniProtKB-KW"/>
</dbReference>
<dbReference type="Gene3D" id="2.160.10.10">
    <property type="entry name" value="Hexapeptide repeat proteins"/>
    <property type="match status" value="1"/>
</dbReference>
<dbReference type="PANTHER" id="PTHR43300:SF7">
    <property type="entry name" value="UDP-N-ACETYLBACILLOSAMINE N-ACETYLTRANSFERASE"/>
    <property type="match status" value="1"/>
</dbReference>
<dbReference type="InterPro" id="IPR050179">
    <property type="entry name" value="Trans_hexapeptide_repeat"/>
</dbReference>
<organism evidence="7 8">
    <name type="scientific">Flavobacterium lacus</name>
    <dbReference type="NCBI Taxonomy" id="1353778"/>
    <lineage>
        <taxon>Bacteria</taxon>
        <taxon>Pseudomonadati</taxon>
        <taxon>Bacteroidota</taxon>
        <taxon>Flavobacteriia</taxon>
        <taxon>Flavobacteriales</taxon>
        <taxon>Flavobacteriaceae</taxon>
        <taxon>Flavobacterium</taxon>
    </lineage>
</organism>
<feature type="site" description="Increases basicity of active site His" evidence="4">
    <location>
        <position position="138"/>
    </location>
</feature>
<proteinExistence type="inferred from homology"/>
<dbReference type="Pfam" id="PF17836">
    <property type="entry name" value="PglD_N"/>
    <property type="match status" value="1"/>
</dbReference>
<reference evidence="7 8" key="1">
    <citation type="submission" date="2018-06" db="EMBL/GenBank/DDBJ databases">
        <title>Genomic Encyclopedia of Type Strains, Phase III (KMG-III): the genomes of soil and plant-associated and newly described type strains.</title>
        <authorList>
            <person name="Whitman W."/>
        </authorList>
    </citation>
    <scope>NUCLEOTIDE SEQUENCE [LARGE SCALE GENOMIC DNA]</scope>
    <source>
        <strain evidence="7 8">CGMCC 1.12504</strain>
    </source>
</reference>
<dbReference type="InterPro" id="IPR018357">
    <property type="entry name" value="Hexapep_transf_CS"/>
</dbReference>
<gene>
    <name evidence="7" type="ORF">B0I10_101305</name>
</gene>
<dbReference type="InterPro" id="IPR041561">
    <property type="entry name" value="PglD_N"/>
</dbReference>
<comment type="similarity">
    <text evidence="1">Belongs to the transferase hexapeptide repeat family.</text>
</comment>
<dbReference type="Gene3D" id="3.40.50.20">
    <property type="match status" value="1"/>
</dbReference>
<name>A0A328X757_9FLAO</name>
<dbReference type="Proteomes" id="UP000249518">
    <property type="component" value="Unassembled WGS sequence"/>
</dbReference>
<dbReference type="PROSITE" id="PS00101">
    <property type="entry name" value="HEXAPEP_TRANSFERASES"/>
    <property type="match status" value="1"/>
</dbReference>
<keyword evidence="3" id="KW-0677">Repeat</keyword>
<feature type="active site" description="Proton acceptor" evidence="4">
    <location>
        <position position="137"/>
    </location>
</feature>
<accession>A0A328X757</accession>
<dbReference type="SUPFAM" id="SSF51161">
    <property type="entry name" value="Trimeric LpxA-like enzymes"/>
    <property type="match status" value="1"/>
</dbReference>
<feature type="binding site" evidence="5">
    <location>
        <position position="73"/>
    </location>
    <ligand>
        <name>substrate</name>
    </ligand>
</feature>
<dbReference type="NCBIfam" id="TIGR03570">
    <property type="entry name" value="NeuD_NnaD"/>
    <property type="match status" value="1"/>
</dbReference>
<sequence>MQPQLNLLMDNKVTLYGASGHGKVIVDILESQGIVIAAILDDNPNLTQLLHYPIVKPTPEFHADCRNVIFSIGNNHVRKMLSDKMNCTFATAIHPSAIISKHSKVKEGTVVMAGVVINPATTVGKHCILNTGAVIEHDCVISDFVHISPNVSLAGNVHVMEGAHVGLGASVIQGIKIGKWATIGAGAVILKDVPDYAVVVGNPGKIIKYNSANE</sequence>
<dbReference type="InterPro" id="IPR011004">
    <property type="entry name" value="Trimer_LpxA-like_sf"/>
</dbReference>
<dbReference type="EMBL" id="QLSV01000001">
    <property type="protein sequence ID" value="RAR51129.1"/>
    <property type="molecule type" value="Genomic_DNA"/>
</dbReference>
<dbReference type="AlphaFoldDB" id="A0A328X757"/>
<evidence type="ECO:0000259" key="6">
    <source>
        <dbReference type="Pfam" id="PF17836"/>
    </source>
</evidence>
<evidence type="ECO:0000256" key="3">
    <source>
        <dbReference type="ARBA" id="ARBA00022737"/>
    </source>
</evidence>
<feature type="binding site" evidence="5">
    <location>
        <begin position="19"/>
        <end position="21"/>
    </location>
    <ligand>
        <name>substrate</name>
    </ligand>
</feature>
<evidence type="ECO:0000313" key="8">
    <source>
        <dbReference type="Proteomes" id="UP000249518"/>
    </source>
</evidence>
<keyword evidence="8" id="KW-1185">Reference proteome</keyword>
<evidence type="ECO:0000256" key="1">
    <source>
        <dbReference type="ARBA" id="ARBA00007274"/>
    </source>
</evidence>
<comment type="caution">
    <text evidence="7">The sequence shown here is derived from an EMBL/GenBank/DDBJ whole genome shotgun (WGS) entry which is preliminary data.</text>
</comment>
<evidence type="ECO:0000256" key="5">
    <source>
        <dbReference type="PIRSR" id="PIRSR620019-2"/>
    </source>
</evidence>
<evidence type="ECO:0000313" key="7">
    <source>
        <dbReference type="EMBL" id="RAR51129.1"/>
    </source>
</evidence>
<feature type="binding site" evidence="5">
    <location>
        <position position="146"/>
    </location>
    <ligand>
        <name>acetyl-CoA</name>
        <dbReference type="ChEBI" id="CHEBI:57288"/>
    </ligand>
</feature>
<dbReference type="PANTHER" id="PTHR43300">
    <property type="entry name" value="ACETYLTRANSFERASE"/>
    <property type="match status" value="1"/>
</dbReference>
<dbReference type="InterPro" id="IPR020019">
    <property type="entry name" value="AcTrfase_PglD-like"/>
</dbReference>
<protein>
    <submittedName>
        <fullName evidence="7">Acetyltransferase EpsM</fullName>
    </submittedName>
</protein>
<keyword evidence="2 7" id="KW-0808">Transferase</keyword>
<evidence type="ECO:0000256" key="2">
    <source>
        <dbReference type="ARBA" id="ARBA00022679"/>
    </source>
</evidence>